<dbReference type="Proteomes" id="UP000026961">
    <property type="component" value="Chromosome 3"/>
</dbReference>
<reference evidence="2" key="1">
    <citation type="submission" date="2015-04" db="UniProtKB">
        <authorList>
            <consortium name="EnsemblPlants"/>
        </authorList>
    </citation>
    <scope>IDENTIFICATION</scope>
</reference>
<evidence type="ECO:0000256" key="1">
    <source>
        <dbReference type="SAM" id="MobiDB-lite"/>
    </source>
</evidence>
<name>A0A0D9Z9K6_9ORYZ</name>
<dbReference type="EnsemblPlants" id="OGLUM03G24090.1">
    <property type="protein sequence ID" value="OGLUM03G24090.1"/>
    <property type="gene ID" value="OGLUM03G24090"/>
</dbReference>
<dbReference type="HOGENOM" id="CLU_695182_0_0_1"/>
<evidence type="ECO:0000313" key="3">
    <source>
        <dbReference type="Proteomes" id="UP000026961"/>
    </source>
</evidence>
<evidence type="ECO:0008006" key="4">
    <source>
        <dbReference type="Google" id="ProtNLM"/>
    </source>
</evidence>
<feature type="region of interest" description="Disordered" evidence="1">
    <location>
        <begin position="224"/>
        <end position="244"/>
    </location>
</feature>
<accession>A0A0D9Z9K6</accession>
<dbReference type="AlphaFoldDB" id="A0A0D9Z9K6"/>
<keyword evidence="3" id="KW-1185">Reference proteome</keyword>
<organism evidence="2">
    <name type="scientific">Oryza glumipatula</name>
    <dbReference type="NCBI Taxonomy" id="40148"/>
    <lineage>
        <taxon>Eukaryota</taxon>
        <taxon>Viridiplantae</taxon>
        <taxon>Streptophyta</taxon>
        <taxon>Embryophyta</taxon>
        <taxon>Tracheophyta</taxon>
        <taxon>Spermatophyta</taxon>
        <taxon>Magnoliopsida</taxon>
        <taxon>Liliopsida</taxon>
        <taxon>Poales</taxon>
        <taxon>Poaceae</taxon>
        <taxon>BOP clade</taxon>
        <taxon>Oryzoideae</taxon>
        <taxon>Oryzeae</taxon>
        <taxon>Oryzinae</taxon>
        <taxon>Oryza</taxon>
    </lineage>
</organism>
<evidence type="ECO:0000313" key="2">
    <source>
        <dbReference type="EnsemblPlants" id="OGLUM03G24090.1"/>
    </source>
</evidence>
<protein>
    <recommendedName>
        <fullName evidence="4">DUF834 domain-containing protein</fullName>
    </recommendedName>
</protein>
<proteinExistence type="predicted"/>
<sequence length="397" mass="43224">MEVEKEAPPSLLVALLSVHLLPSPPPDLATTVAVEKAGSEGKVAAVGWRLRWMRRSALLVADNRRGESGDDSPREGWICRRRTREQQIHRPLVGFGRADPPPAGSRAMDPPSRVVERRRKGGPAPGAATKITVATCGLESGGSTTGGLRNGGSIASKLGSGGYVLASGGEEAEGQRRTGSGDQDHSGCVWAQEQWIRPHTRRRGGGRAVWHQERQPRTCGYVRAKSRADNPPSTSLGMVDSLPEGSRVVDPPSHMWRGGGRVAQHQEWRPRPRRRCECSEEGGSVLACCTEEAEGRHDIASGNHNRRQRGQGLQRGTQRRRPRVWVLDFFFLFLFFKSLQSSILICPHAKIGSLQAAFLGHPSAKMILCVQLCCPHAKCRFLQTPGAPGECSLACEN</sequence>
<reference evidence="2" key="2">
    <citation type="submission" date="2018-05" db="EMBL/GenBank/DDBJ databases">
        <title>OgluRS3 (Oryza glumaepatula Reference Sequence Version 3).</title>
        <authorList>
            <person name="Zhang J."/>
            <person name="Kudrna D."/>
            <person name="Lee S."/>
            <person name="Talag J."/>
            <person name="Welchert J."/>
            <person name="Wing R.A."/>
        </authorList>
    </citation>
    <scope>NUCLEOTIDE SEQUENCE [LARGE SCALE GENOMIC DNA]</scope>
</reference>
<feature type="region of interest" description="Disordered" evidence="1">
    <location>
        <begin position="63"/>
        <end position="128"/>
    </location>
</feature>
<feature type="compositionally biased region" description="Basic and acidic residues" evidence="1">
    <location>
        <begin position="63"/>
        <end position="88"/>
    </location>
</feature>
<dbReference type="Gramene" id="OGLUM03G24090.1">
    <property type="protein sequence ID" value="OGLUM03G24090.1"/>
    <property type="gene ID" value="OGLUM03G24090"/>
</dbReference>